<dbReference type="AlphaFoldDB" id="A0A1R2C5J3"/>
<sequence length="157" mass="18165">MSMKLKINSRATLGELIEQQSPAKRSSLIRVHIKKKSSDKTISNFPKYNKVEVNHDVVVKETVVKCDEPAKTVRVKHRYHLDFGKKSDSNSPSKDYRALSARTKVFSSNQIVTKESYLHSKIRNSSRFTIRNLEILNFLRNKQKYFPKKIQITGKNA</sequence>
<evidence type="ECO:0000313" key="1">
    <source>
        <dbReference type="EMBL" id="OMJ84294.1"/>
    </source>
</evidence>
<reference evidence="1 2" key="1">
    <citation type="submission" date="2016-11" db="EMBL/GenBank/DDBJ databases">
        <title>The macronuclear genome of Stentor coeruleus: a giant cell with tiny introns.</title>
        <authorList>
            <person name="Slabodnick M."/>
            <person name="Ruby J.G."/>
            <person name="Reiff S.B."/>
            <person name="Swart E.C."/>
            <person name="Gosai S."/>
            <person name="Prabakaran S."/>
            <person name="Witkowska E."/>
            <person name="Larue G.E."/>
            <person name="Fisher S."/>
            <person name="Freeman R.M."/>
            <person name="Gunawardena J."/>
            <person name="Chu W."/>
            <person name="Stover N.A."/>
            <person name="Gregory B.D."/>
            <person name="Nowacki M."/>
            <person name="Derisi J."/>
            <person name="Roy S.W."/>
            <person name="Marshall W.F."/>
            <person name="Sood P."/>
        </authorList>
    </citation>
    <scope>NUCLEOTIDE SEQUENCE [LARGE SCALE GENOMIC DNA]</scope>
    <source>
        <strain evidence="1">WM001</strain>
    </source>
</reference>
<accession>A0A1R2C5J3</accession>
<evidence type="ECO:0000313" key="2">
    <source>
        <dbReference type="Proteomes" id="UP000187209"/>
    </source>
</evidence>
<gene>
    <name evidence="1" type="ORF">SteCoe_14641</name>
</gene>
<comment type="caution">
    <text evidence="1">The sequence shown here is derived from an EMBL/GenBank/DDBJ whole genome shotgun (WGS) entry which is preliminary data.</text>
</comment>
<organism evidence="1 2">
    <name type="scientific">Stentor coeruleus</name>
    <dbReference type="NCBI Taxonomy" id="5963"/>
    <lineage>
        <taxon>Eukaryota</taxon>
        <taxon>Sar</taxon>
        <taxon>Alveolata</taxon>
        <taxon>Ciliophora</taxon>
        <taxon>Postciliodesmatophora</taxon>
        <taxon>Heterotrichea</taxon>
        <taxon>Heterotrichida</taxon>
        <taxon>Stentoridae</taxon>
        <taxon>Stentor</taxon>
    </lineage>
</organism>
<dbReference type="Proteomes" id="UP000187209">
    <property type="component" value="Unassembled WGS sequence"/>
</dbReference>
<proteinExistence type="predicted"/>
<protein>
    <submittedName>
        <fullName evidence="1">Uncharacterized protein</fullName>
    </submittedName>
</protein>
<name>A0A1R2C5J3_9CILI</name>
<dbReference type="EMBL" id="MPUH01000274">
    <property type="protein sequence ID" value="OMJ84294.1"/>
    <property type="molecule type" value="Genomic_DNA"/>
</dbReference>
<keyword evidence="2" id="KW-1185">Reference proteome</keyword>